<dbReference type="OMA" id="FTCSEHF"/>
<dbReference type="PANTHER" id="PTHR46953">
    <property type="entry name" value="G-PROTEIN COUPLED RECEPTOR MTH-LIKE 1-RELATED"/>
    <property type="match status" value="1"/>
</dbReference>
<dbReference type="FunCoup" id="T1HD18">
    <property type="interactions" value="33"/>
</dbReference>
<dbReference type="STRING" id="13249.T1HD18"/>
<dbReference type="EMBL" id="ACPB03018196">
    <property type="status" value="NOT_ANNOTATED_CDS"/>
    <property type="molecule type" value="Genomic_DNA"/>
</dbReference>
<dbReference type="eggNOG" id="KOG4193">
    <property type="taxonomic scope" value="Eukaryota"/>
</dbReference>
<dbReference type="HOGENOM" id="CLU_068319_0_0_1"/>
<dbReference type="VEuPathDB" id="VectorBase:RPRC001933"/>
<reference evidence="1" key="1">
    <citation type="submission" date="2015-05" db="UniProtKB">
        <authorList>
            <consortium name="EnsemblMetazoa"/>
        </authorList>
    </citation>
    <scope>IDENTIFICATION</scope>
</reference>
<dbReference type="AlphaFoldDB" id="T1HD18"/>
<organism evidence="1 2">
    <name type="scientific">Rhodnius prolixus</name>
    <name type="common">Triatomid bug</name>
    <dbReference type="NCBI Taxonomy" id="13249"/>
    <lineage>
        <taxon>Eukaryota</taxon>
        <taxon>Metazoa</taxon>
        <taxon>Ecdysozoa</taxon>
        <taxon>Arthropoda</taxon>
        <taxon>Hexapoda</taxon>
        <taxon>Insecta</taxon>
        <taxon>Pterygota</taxon>
        <taxon>Neoptera</taxon>
        <taxon>Paraneoptera</taxon>
        <taxon>Hemiptera</taxon>
        <taxon>Heteroptera</taxon>
        <taxon>Panheteroptera</taxon>
        <taxon>Cimicomorpha</taxon>
        <taxon>Reduviidae</taxon>
        <taxon>Triatominae</taxon>
        <taxon>Rhodnius</taxon>
    </lineage>
</organism>
<dbReference type="InterPro" id="IPR052808">
    <property type="entry name" value="GPCR_Mth-like"/>
</dbReference>
<evidence type="ECO:0000313" key="1">
    <source>
        <dbReference type="EnsemblMetazoa" id="RPRC001933-PA"/>
    </source>
</evidence>
<sequence length="338" mass="37683">MSEFSCVPNMWPCGVSCIAVVVLLVTSARSAVLAQHLIYKCCQDGYYLNNKEECVKGGPLQWAPAVYSPSIKGFLHPGTVPPDWHYQLSRPKQCARPTFAYYEPNVYPPFVLVPNGSLILTSEVSVPIPPENYCIDYSGALICFEQNFTENDSITVQKCCGIGGEYSEVKESCSPAEKDHPDFKTIQLKTVERFPDCSEPNYVIGGKLNTTHWLQEDGTLKDTGGRLLPKTQYCLEKILEYPEQPIHIFTCPPRVKPRHAHDIRFTLYPMGLFLSVFFLAVTLIASCLLPSTYHVLHWRCQTNHVACLLIGDLLLAVTQLSSDALQGPACIGIGMFIK</sequence>
<name>T1HD18_RHOPR</name>
<protein>
    <recommendedName>
        <fullName evidence="3">G-protein coupled receptor Mth-like 1</fullName>
    </recommendedName>
</protein>
<dbReference type="EnsemblMetazoa" id="RPRC001933-RA">
    <property type="protein sequence ID" value="RPRC001933-PA"/>
    <property type="gene ID" value="RPRC001933"/>
</dbReference>
<dbReference type="PANTHER" id="PTHR46953:SF1">
    <property type="entry name" value="G-PROTEIN COUPLED RECEPTOR MTH-LIKE 1-RELATED"/>
    <property type="match status" value="1"/>
</dbReference>
<evidence type="ECO:0008006" key="3">
    <source>
        <dbReference type="Google" id="ProtNLM"/>
    </source>
</evidence>
<keyword evidence="2" id="KW-1185">Reference proteome</keyword>
<dbReference type="Proteomes" id="UP000015103">
    <property type="component" value="Unassembled WGS sequence"/>
</dbReference>
<accession>T1HD18</accession>
<proteinExistence type="predicted"/>
<evidence type="ECO:0000313" key="2">
    <source>
        <dbReference type="Proteomes" id="UP000015103"/>
    </source>
</evidence>
<dbReference type="InParanoid" id="T1HD18"/>